<dbReference type="PANTHER" id="PTHR48020">
    <property type="entry name" value="PROTON MYO-INOSITOL COTRANSPORTER"/>
    <property type="match status" value="1"/>
</dbReference>
<dbReference type="PROSITE" id="PS00216">
    <property type="entry name" value="SUGAR_TRANSPORT_1"/>
    <property type="match status" value="1"/>
</dbReference>
<dbReference type="GO" id="GO:0016020">
    <property type="term" value="C:membrane"/>
    <property type="evidence" value="ECO:0007669"/>
    <property type="project" value="UniProtKB-SubCell"/>
</dbReference>
<keyword evidence="10" id="KW-1185">Reference proteome</keyword>
<evidence type="ECO:0000256" key="6">
    <source>
        <dbReference type="ARBA" id="ARBA00023136"/>
    </source>
</evidence>
<keyword evidence="4 7" id="KW-0812">Transmembrane</keyword>
<dbReference type="InterPro" id="IPR020846">
    <property type="entry name" value="MFS_dom"/>
</dbReference>
<dbReference type="RefSeq" id="XP_013235503.1">
    <property type="nucleotide sequence ID" value="XM_013380049.1"/>
</dbReference>
<feature type="non-terminal residue" evidence="9">
    <location>
        <position position="1"/>
    </location>
</feature>
<dbReference type="PROSITE" id="PS50850">
    <property type="entry name" value="MFS"/>
    <property type="match status" value="1"/>
</dbReference>
<protein>
    <recommendedName>
        <fullName evidence="8">Major facilitator superfamily (MFS) profile domain-containing protein</fullName>
    </recommendedName>
</protein>
<sequence length="126" mass="13207">AGSVLGGWIADRLGRRPGLLLSDFCLLFASICFGIGTSFALVLVGRFFVGLGVGMGFVVYATYMCEIAPTDLRGVLVACQEVAQCSGCMLAYVLAAIFGGVPWRLMMGAAGIIAALQVRQTLNPKP</sequence>
<name>U6LAF5_EIMTE</name>
<feature type="transmembrane region" description="Helical" evidence="7">
    <location>
        <begin position="20"/>
        <end position="41"/>
    </location>
</feature>
<dbReference type="Pfam" id="PF00083">
    <property type="entry name" value="Sugar_tr"/>
    <property type="match status" value="1"/>
</dbReference>
<dbReference type="AlphaFoldDB" id="U6LAF5"/>
<feature type="transmembrane region" description="Helical" evidence="7">
    <location>
        <begin position="101"/>
        <end position="118"/>
    </location>
</feature>
<evidence type="ECO:0000256" key="3">
    <source>
        <dbReference type="ARBA" id="ARBA00022448"/>
    </source>
</evidence>
<dbReference type="OMA" id="WINDACE"/>
<proteinExistence type="inferred from homology"/>
<reference evidence="9" key="2">
    <citation type="submission" date="2013-10" db="EMBL/GenBank/DDBJ databases">
        <authorList>
            <person name="Aslett M."/>
        </authorList>
    </citation>
    <scope>NUCLEOTIDE SEQUENCE [LARGE SCALE GENOMIC DNA]</scope>
    <source>
        <strain evidence="9">Houghton</strain>
    </source>
</reference>
<dbReference type="PANTHER" id="PTHR48020:SF12">
    <property type="entry name" value="PROTON MYO-INOSITOL COTRANSPORTER"/>
    <property type="match status" value="1"/>
</dbReference>
<dbReference type="Proteomes" id="UP000030747">
    <property type="component" value="Unassembled WGS sequence"/>
</dbReference>
<gene>
    <name evidence="9" type="ORF">ETH_00035840</name>
</gene>
<dbReference type="InterPro" id="IPR036259">
    <property type="entry name" value="MFS_trans_sf"/>
</dbReference>
<evidence type="ECO:0000256" key="7">
    <source>
        <dbReference type="SAM" id="Phobius"/>
    </source>
</evidence>
<dbReference type="SUPFAM" id="SSF103473">
    <property type="entry name" value="MFS general substrate transporter"/>
    <property type="match status" value="1"/>
</dbReference>
<evidence type="ECO:0000256" key="1">
    <source>
        <dbReference type="ARBA" id="ARBA00004141"/>
    </source>
</evidence>
<evidence type="ECO:0000256" key="5">
    <source>
        <dbReference type="ARBA" id="ARBA00022989"/>
    </source>
</evidence>
<organism evidence="9 10">
    <name type="scientific">Eimeria tenella</name>
    <name type="common">Coccidian parasite</name>
    <dbReference type="NCBI Taxonomy" id="5802"/>
    <lineage>
        <taxon>Eukaryota</taxon>
        <taxon>Sar</taxon>
        <taxon>Alveolata</taxon>
        <taxon>Apicomplexa</taxon>
        <taxon>Conoidasida</taxon>
        <taxon>Coccidia</taxon>
        <taxon>Eucoccidiorida</taxon>
        <taxon>Eimeriorina</taxon>
        <taxon>Eimeriidae</taxon>
        <taxon>Eimeria</taxon>
    </lineage>
</organism>
<reference evidence="9" key="1">
    <citation type="submission" date="2013-10" db="EMBL/GenBank/DDBJ databases">
        <title>Genomic analysis of the causative agents of coccidiosis in chickens.</title>
        <authorList>
            <person name="Reid A.J."/>
            <person name="Blake D."/>
            <person name="Billington K."/>
            <person name="Browne H."/>
            <person name="Dunn M."/>
            <person name="Hung S."/>
            <person name="Kawahara F."/>
            <person name="Miranda-Saavedra D."/>
            <person name="Mourier T."/>
            <person name="Nagra H."/>
            <person name="Otto T.D."/>
            <person name="Rawlings N."/>
            <person name="Sanchez A."/>
            <person name="Sanders M."/>
            <person name="Subramaniam C."/>
            <person name="Tay Y."/>
            <person name="Dear P."/>
            <person name="Doerig C."/>
            <person name="Gruber A."/>
            <person name="Parkinson J."/>
            <person name="Shirley M."/>
            <person name="Wan K.L."/>
            <person name="Berriman M."/>
            <person name="Tomley F."/>
            <person name="Pain A."/>
        </authorList>
    </citation>
    <scope>NUCLEOTIDE SEQUENCE [LARGE SCALE GENOMIC DNA]</scope>
    <source>
        <strain evidence="9">Houghton</strain>
    </source>
</reference>
<dbReference type="EMBL" id="HG677586">
    <property type="protein sequence ID" value="CDJ44755.1"/>
    <property type="molecule type" value="Genomic_DNA"/>
</dbReference>
<dbReference type="GeneID" id="25256209"/>
<feature type="domain" description="Major facilitator superfamily (MFS) profile" evidence="8">
    <location>
        <begin position="1"/>
        <end position="126"/>
    </location>
</feature>
<accession>U6LAF5</accession>
<dbReference type="OrthoDB" id="348388at2759"/>
<dbReference type="PROSITE" id="PS00217">
    <property type="entry name" value="SUGAR_TRANSPORT_2"/>
    <property type="match status" value="1"/>
</dbReference>
<feature type="transmembrane region" description="Helical" evidence="7">
    <location>
        <begin position="47"/>
        <end position="63"/>
    </location>
</feature>
<dbReference type="VEuPathDB" id="ToxoDB:ETH2_0406700"/>
<comment type="similarity">
    <text evidence="2">Belongs to the major facilitator superfamily. Sugar transporter (TC 2.A.1.1) family.</text>
</comment>
<keyword evidence="3" id="KW-0813">Transport</keyword>
<dbReference type="GO" id="GO:0022857">
    <property type="term" value="F:transmembrane transporter activity"/>
    <property type="evidence" value="ECO:0007669"/>
    <property type="project" value="InterPro"/>
</dbReference>
<evidence type="ECO:0000256" key="2">
    <source>
        <dbReference type="ARBA" id="ARBA00010992"/>
    </source>
</evidence>
<evidence type="ECO:0000313" key="10">
    <source>
        <dbReference type="Proteomes" id="UP000030747"/>
    </source>
</evidence>
<dbReference type="InterPro" id="IPR005829">
    <property type="entry name" value="Sugar_transporter_CS"/>
</dbReference>
<dbReference type="InterPro" id="IPR005828">
    <property type="entry name" value="MFS_sugar_transport-like"/>
</dbReference>
<dbReference type="VEuPathDB" id="ToxoDB:ETH_00035840"/>
<evidence type="ECO:0000259" key="8">
    <source>
        <dbReference type="PROSITE" id="PS50850"/>
    </source>
</evidence>
<keyword evidence="5 7" id="KW-1133">Transmembrane helix</keyword>
<evidence type="ECO:0000256" key="4">
    <source>
        <dbReference type="ARBA" id="ARBA00022692"/>
    </source>
</evidence>
<keyword evidence="6 7" id="KW-0472">Membrane</keyword>
<comment type="subcellular location">
    <subcellularLocation>
        <location evidence="1">Membrane</location>
        <topology evidence="1">Multi-pass membrane protein</topology>
    </subcellularLocation>
</comment>
<evidence type="ECO:0000313" key="9">
    <source>
        <dbReference type="EMBL" id="CDJ44755.1"/>
    </source>
</evidence>
<dbReference type="Gene3D" id="1.20.1250.20">
    <property type="entry name" value="MFS general substrate transporter like domains"/>
    <property type="match status" value="1"/>
</dbReference>
<dbReference type="InterPro" id="IPR050814">
    <property type="entry name" value="Myo-inositol_Transporter"/>
</dbReference>